<dbReference type="EMBL" id="JABSTR010000010">
    <property type="protein sequence ID" value="KAH9379990.1"/>
    <property type="molecule type" value="Genomic_DNA"/>
</dbReference>
<accession>A0A9J6GNG4</accession>
<protein>
    <submittedName>
        <fullName evidence="5">Uncharacterized protein</fullName>
    </submittedName>
</protein>
<dbReference type="Gene3D" id="3.40.50.150">
    <property type="entry name" value="Vaccinia Virus protein VP39"/>
    <property type="match status" value="1"/>
</dbReference>
<dbReference type="GO" id="GO:0008170">
    <property type="term" value="F:N-methyltransferase activity"/>
    <property type="evidence" value="ECO:0007669"/>
    <property type="project" value="TreeGrafter"/>
</dbReference>
<reference evidence="5 6" key="1">
    <citation type="journal article" date="2020" name="Cell">
        <title>Large-Scale Comparative Analyses of Tick Genomes Elucidate Their Genetic Diversity and Vector Capacities.</title>
        <authorList>
            <consortium name="Tick Genome and Microbiome Consortium (TIGMIC)"/>
            <person name="Jia N."/>
            <person name="Wang J."/>
            <person name="Shi W."/>
            <person name="Du L."/>
            <person name="Sun Y."/>
            <person name="Zhan W."/>
            <person name="Jiang J.F."/>
            <person name="Wang Q."/>
            <person name="Zhang B."/>
            <person name="Ji P."/>
            <person name="Bell-Sakyi L."/>
            <person name="Cui X.M."/>
            <person name="Yuan T.T."/>
            <person name="Jiang B.G."/>
            <person name="Yang W.F."/>
            <person name="Lam T.T."/>
            <person name="Chang Q.C."/>
            <person name="Ding S.J."/>
            <person name="Wang X.J."/>
            <person name="Zhu J.G."/>
            <person name="Ruan X.D."/>
            <person name="Zhao L."/>
            <person name="Wei J.T."/>
            <person name="Ye R.Z."/>
            <person name="Que T.C."/>
            <person name="Du C.H."/>
            <person name="Zhou Y.H."/>
            <person name="Cheng J.X."/>
            <person name="Dai P.F."/>
            <person name="Guo W.B."/>
            <person name="Han X.H."/>
            <person name="Huang E.J."/>
            <person name="Li L.F."/>
            <person name="Wei W."/>
            <person name="Gao Y.C."/>
            <person name="Liu J.Z."/>
            <person name="Shao H.Z."/>
            <person name="Wang X."/>
            <person name="Wang C.C."/>
            <person name="Yang T.C."/>
            <person name="Huo Q.B."/>
            <person name="Li W."/>
            <person name="Chen H.Y."/>
            <person name="Chen S.E."/>
            <person name="Zhou L.G."/>
            <person name="Ni X.B."/>
            <person name="Tian J.H."/>
            <person name="Sheng Y."/>
            <person name="Liu T."/>
            <person name="Pan Y.S."/>
            <person name="Xia L.Y."/>
            <person name="Li J."/>
            <person name="Zhao F."/>
            <person name="Cao W.C."/>
        </authorList>
    </citation>
    <scope>NUCLEOTIDE SEQUENCE [LARGE SCALE GENOMIC DNA]</scope>
    <source>
        <tissue evidence="5">Larvae</tissue>
    </source>
</reference>
<dbReference type="Pfam" id="PF01234">
    <property type="entry name" value="NNMT_PNMT_TEMT"/>
    <property type="match status" value="1"/>
</dbReference>
<keyword evidence="4" id="KW-0949">S-adenosyl-L-methionine</keyword>
<dbReference type="PANTHER" id="PTHR10867">
    <property type="entry name" value="NNMT/PNMT/TEMT FAMILY MEMBER"/>
    <property type="match status" value="1"/>
</dbReference>
<evidence type="ECO:0000256" key="3">
    <source>
        <dbReference type="ARBA" id="ARBA00022679"/>
    </source>
</evidence>
<evidence type="ECO:0000313" key="5">
    <source>
        <dbReference type="EMBL" id="KAH9379990.1"/>
    </source>
</evidence>
<keyword evidence="2" id="KW-0489">Methyltransferase</keyword>
<comment type="caution">
    <text evidence="5">The sequence shown here is derived from an EMBL/GenBank/DDBJ whole genome shotgun (WGS) entry which is preliminary data.</text>
</comment>
<dbReference type="GO" id="GO:0005829">
    <property type="term" value="C:cytosol"/>
    <property type="evidence" value="ECO:0007669"/>
    <property type="project" value="TreeGrafter"/>
</dbReference>
<proteinExistence type="inferred from homology"/>
<gene>
    <name evidence="5" type="ORF">HPB48_020127</name>
</gene>
<dbReference type="InterPro" id="IPR029063">
    <property type="entry name" value="SAM-dependent_MTases_sf"/>
</dbReference>
<dbReference type="OrthoDB" id="6481209at2759"/>
<evidence type="ECO:0000256" key="2">
    <source>
        <dbReference type="ARBA" id="ARBA00022603"/>
    </source>
</evidence>
<dbReference type="VEuPathDB" id="VectorBase:HLOH_059734"/>
<dbReference type="GO" id="GO:0032259">
    <property type="term" value="P:methylation"/>
    <property type="evidence" value="ECO:0007669"/>
    <property type="project" value="UniProtKB-KW"/>
</dbReference>
<dbReference type="PANTHER" id="PTHR10867:SF17">
    <property type="entry name" value="NICOTINAMIDE N-METHYLTRANSFERASE"/>
    <property type="match status" value="1"/>
</dbReference>
<dbReference type="AlphaFoldDB" id="A0A9J6GNG4"/>
<keyword evidence="3" id="KW-0808">Transferase</keyword>
<keyword evidence="6" id="KW-1185">Reference proteome</keyword>
<dbReference type="SUPFAM" id="SSF53335">
    <property type="entry name" value="S-adenosyl-L-methionine-dependent methyltransferases"/>
    <property type="match status" value="1"/>
</dbReference>
<evidence type="ECO:0000313" key="6">
    <source>
        <dbReference type="Proteomes" id="UP000821853"/>
    </source>
</evidence>
<organism evidence="5 6">
    <name type="scientific">Haemaphysalis longicornis</name>
    <name type="common">Bush tick</name>
    <dbReference type="NCBI Taxonomy" id="44386"/>
    <lineage>
        <taxon>Eukaryota</taxon>
        <taxon>Metazoa</taxon>
        <taxon>Ecdysozoa</taxon>
        <taxon>Arthropoda</taxon>
        <taxon>Chelicerata</taxon>
        <taxon>Arachnida</taxon>
        <taxon>Acari</taxon>
        <taxon>Parasitiformes</taxon>
        <taxon>Ixodida</taxon>
        <taxon>Ixodoidea</taxon>
        <taxon>Ixodidae</taxon>
        <taxon>Haemaphysalinae</taxon>
        <taxon>Haemaphysalis</taxon>
    </lineage>
</organism>
<name>A0A9J6GNG4_HAELO</name>
<evidence type="ECO:0000256" key="1">
    <source>
        <dbReference type="ARBA" id="ARBA00007996"/>
    </source>
</evidence>
<sequence>MRRVHGLLRRRGHLLMNGVLGMTYWDMRAGKFNCVTLSKESVEKVLHDAGFLDLEWTIVDREYYHSVSDYTKAFLVLARKP</sequence>
<dbReference type="InterPro" id="IPR000940">
    <property type="entry name" value="NNMT_TEMT_trans"/>
</dbReference>
<dbReference type="Proteomes" id="UP000821853">
    <property type="component" value="Chromosome 8"/>
</dbReference>
<dbReference type="PROSITE" id="PS51681">
    <property type="entry name" value="SAM_MT_NNMT_PNMT_TEMT"/>
    <property type="match status" value="1"/>
</dbReference>
<evidence type="ECO:0000256" key="4">
    <source>
        <dbReference type="ARBA" id="ARBA00022691"/>
    </source>
</evidence>
<comment type="similarity">
    <text evidence="1">Belongs to the class I-like SAM-binding methyltransferase superfamily. NNMT/PNMT/TEMT family.</text>
</comment>